<keyword evidence="3" id="KW-1185">Reference proteome</keyword>
<dbReference type="Pfam" id="PF03732">
    <property type="entry name" value="Retrotrans_gag"/>
    <property type="match status" value="1"/>
</dbReference>
<proteinExistence type="predicted"/>
<accession>A0A8J5HN58</accession>
<protein>
    <recommendedName>
        <fullName evidence="1">Retrotransposon gag domain-containing protein</fullName>
    </recommendedName>
</protein>
<dbReference type="EMBL" id="JACMSC010000002">
    <property type="protein sequence ID" value="KAG6532128.1"/>
    <property type="molecule type" value="Genomic_DNA"/>
</dbReference>
<gene>
    <name evidence="2" type="ORF">ZIOFF_005966</name>
</gene>
<feature type="domain" description="Retrotransposon gag" evidence="1">
    <location>
        <begin position="217"/>
        <end position="310"/>
    </location>
</feature>
<evidence type="ECO:0000313" key="2">
    <source>
        <dbReference type="EMBL" id="KAG6532128.1"/>
    </source>
</evidence>
<evidence type="ECO:0000313" key="3">
    <source>
        <dbReference type="Proteomes" id="UP000734854"/>
    </source>
</evidence>
<comment type="caution">
    <text evidence="2">The sequence shown here is derived from an EMBL/GenBank/DDBJ whole genome shotgun (WGS) entry which is preliminary data.</text>
</comment>
<dbReference type="InterPro" id="IPR005162">
    <property type="entry name" value="Retrotrans_gag_dom"/>
</dbReference>
<reference evidence="2 3" key="1">
    <citation type="submission" date="2020-08" db="EMBL/GenBank/DDBJ databases">
        <title>Plant Genome Project.</title>
        <authorList>
            <person name="Zhang R.-G."/>
        </authorList>
    </citation>
    <scope>NUCLEOTIDE SEQUENCE [LARGE SCALE GENOMIC DNA]</scope>
    <source>
        <tissue evidence="2">Rhizome</tissue>
    </source>
</reference>
<dbReference type="PANTHER" id="PTHR34482">
    <property type="entry name" value="DNA DAMAGE-INDUCIBLE PROTEIN 1-LIKE"/>
    <property type="match status" value="1"/>
</dbReference>
<organism evidence="2 3">
    <name type="scientific">Zingiber officinale</name>
    <name type="common">Ginger</name>
    <name type="synonym">Amomum zingiber</name>
    <dbReference type="NCBI Taxonomy" id="94328"/>
    <lineage>
        <taxon>Eukaryota</taxon>
        <taxon>Viridiplantae</taxon>
        <taxon>Streptophyta</taxon>
        <taxon>Embryophyta</taxon>
        <taxon>Tracheophyta</taxon>
        <taxon>Spermatophyta</taxon>
        <taxon>Magnoliopsida</taxon>
        <taxon>Liliopsida</taxon>
        <taxon>Zingiberales</taxon>
        <taxon>Zingiberaceae</taxon>
        <taxon>Zingiber</taxon>
    </lineage>
</organism>
<dbReference type="Proteomes" id="UP000734854">
    <property type="component" value="Unassembled WGS sequence"/>
</dbReference>
<name>A0A8J5HN58_ZINOF</name>
<sequence length="359" mass="40950">MAFRKQKTSQRKSATLFFFSGVYSPSHIIEQCCGLLAGDIPKVGRTLASQCVQFREKQAPSQLLDFGQAPGCLALDRYGFQKNTGMPYQPGTMVSQSLIKRHKESMSQRWRGRILERIVLKQDTRPSDPYMPLRCQNTPPPLNASEQVLAGLVHLLHQNADTSQAARSEMPYEKFCQMGPPEFIGFTDPFVSEGWVRSLETIFRYMRLEDTTKVSCVVFQLKEDAALWWEGAERVVNMETLTWEEFKKISYDKYFTLDVQARLKREFRNLQQGDMSVVEYVKKFDRGCHFSPLIADNPAEKLQHFLDGLSPVIRRDVLMSDPADYVATLKRAFRASAAGDSKSWVRVVGQVMSNCRSGD</sequence>
<dbReference type="AlphaFoldDB" id="A0A8J5HN58"/>
<evidence type="ECO:0000259" key="1">
    <source>
        <dbReference type="Pfam" id="PF03732"/>
    </source>
</evidence>